<reference evidence="1 4" key="2">
    <citation type="submission" date="2020-02" db="EMBL/GenBank/DDBJ databases">
        <title>WGS of Micromonospora spp. isolated from hot spring.</title>
        <authorList>
            <person name="Thawai C."/>
        </authorList>
    </citation>
    <scope>NUCLEOTIDE SEQUENCE [LARGE SCALE GENOMIC DNA]</scope>
    <source>
        <strain evidence="1 4">TMS7</strain>
    </source>
</reference>
<dbReference type="Proteomes" id="UP000402241">
    <property type="component" value="Chromosome"/>
</dbReference>
<sequence length="180" mass="19936">MTVQALEVLTEFGSTGRVGLLHRGAPLRELVAVHGVPWAIGRVDRSRRWPHLYAYGDVEIVVCRCRLIASISVQTWRRTLELPDPLRPGQVVTLPARVTHRQLLDALAAAHCQWEPLQPIEGQCGIRTLPQRVEFTFVTDLGPEPLLDGAGSWWHAHDCISPSAAAAAFPDDFPPEQEDA</sequence>
<reference evidence="2 3" key="1">
    <citation type="submission" date="2019-10" db="EMBL/GenBank/DDBJ databases">
        <title>Genome Sequence of Micromonospora terminaliae DSM 101760.</title>
        <authorList>
            <person name="Guo L."/>
        </authorList>
    </citation>
    <scope>NUCLEOTIDE SEQUENCE [LARGE SCALE GENOMIC DNA]</scope>
    <source>
        <strain evidence="2 3">DSM 101760</strain>
    </source>
</reference>
<dbReference type="EMBL" id="JAAHBZ010000008">
    <property type="protein sequence ID" value="NES29701.1"/>
    <property type="molecule type" value="Genomic_DNA"/>
</dbReference>
<name>A0AAJ3DKG3_9ACTN</name>
<keyword evidence="3" id="KW-1185">Reference proteome</keyword>
<proteinExistence type="predicted"/>
<evidence type="ECO:0000313" key="1">
    <source>
        <dbReference type="EMBL" id="NES29701.1"/>
    </source>
</evidence>
<evidence type="ECO:0000313" key="3">
    <source>
        <dbReference type="Proteomes" id="UP000402241"/>
    </source>
</evidence>
<organism evidence="1 4">
    <name type="scientific">Micromonospora terminaliae</name>
    <dbReference type="NCBI Taxonomy" id="1914461"/>
    <lineage>
        <taxon>Bacteria</taxon>
        <taxon>Bacillati</taxon>
        <taxon>Actinomycetota</taxon>
        <taxon>Actinomycetes</taxon>
        <taxon>Micromonosporales</taxon>
        <taxon>Micromonosporaceae</taxon>
        <taxon>Micromonospora</taxon>
    </lineage>
</organism>
<gene>
    <name evidence="1" type="ORF">G3561_19380</name>
    <name evidence="2" type="ORF">GCE86_25665</name>
</gene>
<evidence type="ECO:0000313" key="2">
    <source>
        <dbReference type="EMBL" id="QGL50108.1"/>
    </source>
</evidence>
<dbReference type="AlphaFoldDB" id="A0AAJ3DKG3"/>
<evidence type="ECO:0000313" key="4">
    <source>
        <dbReference type="Proteomes" id="UP000477779"/>
    </source>
</evidence>
<accession>A0AAJ3DKG3</accession>
<protein>
    <submittedName>
        <fullName evidence="1">Uncharacterized protein</fullName>
    </submittedName>
</protein>
<dbReference type="EMBL" id="CP045309">
    <property type="protein sequence ID" value="QGL50108.1"/>
    <property type="molecule type" value="Genomic_DNA"/>
</dbReference>
<dbReference type="Proteomes" id="UP000477779">
    <property type="component" value="Unassembled WGS sequence"/>
</dbReference>
<dbReference type="RefSeq" id="WP_154229274.1">
    <property type="nucleotide sequence ID" value="NZ_CP045309.1"/>
</dbReference>